<dbReference type="NCBIfam" id="NF006762">
    <property type="entry name" value="PRK09283.1"/>
    <property type="match status" value="1"/>
</dbReference>
<evidence type="ECO:0000313" key="21">
    <source>
        <dbReference type="Proteomes" id="UP000054350"/>
    </source>
</evidence>
<keyword evidence="8 16" id="KW-0862">Zinc</keyword>
<comment type="function">
    <text evidence="12">Catalyzes an early step in the biosynthesis of tetrapyrroles. Binds two molecules of 5-aminolevulinate per subunit, each at a distinct site, and catalyzes their condensation to form porphobilinogen.</text>
</comment>
<dbReference type="GO" id="GO:0006782">
    <property type="term" value="P:protoporphyrinogen IX biosynthetic process"/>
    <property type="evidence" value="ECO:0007669"/>
    <property type="project" value="UniProtKB-UniPathway"/>
</dbReference>
<reference evidence="20 21" key="1">
    <citation type="submission" date="2009-11" db="EMBL/GenBank/DDBJ databases">
        <title>Annotation of Allomyces macrogynus ATCC 38327.</title>
        <authorList>
            <consortium name="The Broad Institute Genome Sequencing Platform"/>
            <person name="Russ C."/>
            <person name="Cuomo C."/>
            <person name="Burger G."/>
            <person name="Gray M.W."/>
            <person name="Holland P.W.H."/>
            <person name="King N."/>
            <person name="Lang F.B.F."/>
            <person name="Roger A.J."/>
            <person name="Ruiz-Trillo I."/>
            <person name="Young S.K."/>
            <person name="Zeng Q."/>
            <person name="Gargeya S."/>
            <person name="Fitzgerald M."/>
            <person name="Haas B."/>
            <person name="Abouelleil A."/>
            <person name="Alvarado L."/>
            <person name="Arachchi H.M."/>
            <person name="Berlin A."/>
            <person name="Chapman S.B."/>
            <person name="Gearin G."/>
            <person name="Goldberg J."/>
            <person name="Griggs A."/>
            <person name="Gujja S."/>
            <person name="Hansen M."/>
            <person name="Heiman D."/>
            <person name="Howarth C."/>
            <person name="Larimer J."/>
            <person name="Lui A."/>
            <person name="MacDonald P.J.P."/>
            <person name="McCowen C."/>
            <person name="Montmayeur A."/>
            <person name="Murphy C."/>
            <person name="Neiman D."/>
            <person name="Pearson M."/>
            <person name="Priest M."/>
            <person name="Roberts A."/>
            <person name="Saif S."/>
            <person name="Shea T."/>
            <person name="Sisk P."/>
            <person name="Stolte C."/>
            <person name="Sykes S."/>
            <person name="Wortman J."/>
            <person name="Nusbaum C."/>
            <person name="Birren B."/>
        </authorList>
    </citation>
    <scope>NUCLEOTIDE SEQUENCE [LARGE SCALE GENOMIC DNA]</scope>
    <source>
        <strain evidence="20 21">ATCC 38327</strain>
    </source>
</reference>
<feature type="active site" description="Schiff-base intermediate with substrate" evidence="14">
    <location>
        <position position="221"/>
    </location>
</feature>
<organism evidence="20 21">
    <name type="scientific">Allomyces macrogynus (strain ATCC 38327)</name>
    <name type="common">Allomyces javanicus var. macrogynus</name>
    <dbReference type="NCBI Taxonomy" id="578462"/>
    <lineage>
        <taxon>Eukaryota</taxon>
        <taxon>Fungi</taxon>
        <taxon>Fungi incertae sedis</taxon>
        <taxon>Blastocladiomycota</taxon>
        <taxon>Blastocladiomycetes</taxon>
        <taxon>Blastocladiales</taxon>
        <taxon>Blastocladiaceae</taxon>
        <taxon>Allomyces</taxon>
    </lineage>
</organism>
<evidence type="ECO:0000256" key="10">
    <source>
        <dbReference type="ARBA" id="ARBA00023239"/>
    </source>
</evidence>
<keyword evidence="11 17" id="KW-0627">Porphyrin biosynthesis</keyword>
<gene>
    <name evidence="20" type="ORF">AMAG_12744</name>
</gene>
<evidence type="ECO:0000256" key="2">
    <source>
        <dbReference type="ARBA" id="ARBA00004694"/>
    </source>
</evidence>
<evidence type="ECO:0000256" key="14">
    <source>
        <dbReference type="PIRSR" id="PIRSR001415-1"/>
    </source>
</evidence>
<dbReference type="SUPFAM" id="SSF51569">
    <property type="entry name" value="Aldolase"/>
    <property type="match status" value="1"/>
</dbReference>
<keyword evidence="7 16" id="KW-0479">Metal-binding</keyword>
<dbReference type="InterPro" id="IPR013785">
    <property type="entry name" value="Aldolase_TIM"/>
</dbReference>
<comment type="similarity">
    <text evidence="3 18">Belongs to the ALAD family.</text>
</comment>
<evidence type="ECO:0000256" key="18">
    <source>
        <dbReference type="RuleBase" id="RU004161"/>
    </source>
</evidence>
<evidence type="ECO:0000256" key="1">
    <source>
        <dbReference type="ARBA" id="ARBA00001947"/>
    </source>
</evidence>
<evidence type="ECO:0000256" key="11">
    <source>
        <dbReference type="ARBA" id="ARBA00023244"/>
    </source>
</evidence>
<dbReference type="SMART" id="SM01004">
    <property type="entry name" value="ALAD"/>
    <property type="match status" value="1"/>
</dbReference>
<dbReference type="UniPathway" id="UPA00251">
    <property type="reaction ID" value="UER00318"/>
</dbReference>
<dbReference type="FunFam" id="3.20.20.70:FF:000048">
    <property type="entry name" value="Delta-aminolevulinic acid dehydratase"/>
    <property type="match status" value="1"/>
</dbReference>
<comment type="cofactor">
    <cofactor evidence="1">
        <name>Zn(2+)</name>
        <dbReference type="ChEBI" id="CHEBI:29105"/>
    </cofactor>
</comment>
<dbReference type="Pfam" id="PF00490">
    <property type="entry name" value="ALAD"/>
    <property type="match status" value="1"/>
</dbReference>
<name>A0A0L0T1X3_ALLM3</name>
<evidence type="ECO:0000256" key="19">
    <source>
        <dbReference type="SAM" id="MobiDB-lite"/>
    </source>
</evidence>
<feature type="region of interest" description="Disordered" evidence="19">
    <location>
        <begin position="9"/>
        <end position="39"/>
    </location>
</feature>
<feature type="binding site" evidence="15">
    <location>
        <position position="231"/>
    </location>
    <ligand>
        <name>5-aminolevulinate</name>
        <dbReference type="ChEBI" id="CHEBI:356416"/>
        <label>1</label>
    </ligand>
</feature>
<dbReference type="OrthoDB" id="1530at2759"/>
<dbReference type="GO" id="GO:0008270">
    <property type="term" value="F:zinc ion binding"/>
    <property type="evidence" value="ECO:0007669"/>
    <property type="project" value="TreeGrafter"/>
</dbReference>
<keyword evidence="21" id="KW-1185">Reference proteome</keyword>
<evidence type="ECO:0000256" key="6">
    <source>
        <dbReference type="ARBA" id="ARBA00020771"/>
    </source>
</evidence>
<keyword evidence="10 17" id="KW-0456">Lyase</keyword>
<evidence type="ECO:0000256" key="7">
    <source>
        <dbReference type="ARBA" id="ARBA00022723"/>
    </source>
</evidence>
<feature type="binding site" evidence="16">
    <location>
        <position position="155"/>
    </location>
    <ligand>
        <name>Zn(2+)</name>
        <dbReference type="ChEBI" id="CHEBI:29105"/>
        <note>catalytic</note>
    </ligand>
</feature>
<feature type="binding site" evidence="15">
    <location>
        <position position="243"/>
    </location>
    <ligand>
        <name>5-aminolevulinate</name>
        <dbReference type="ChEBI" id="CHEBI:356416"/>
        <label>1</label>
    </ligand>
</feature>
<dbReference type="STRING" id="578462.A0A0L0T1X3"/>
<evidence type="ECO:0000256" key="13">
    <source>
        <dbReference type="ARBA" id="ARBA00047651"/>
    </source>
</evidence>
<evidence type="ECO:0000313" key="20">
    <source>
        <dbReference type="EMBL" id="KNE68574.1"/>
    </source>
</evidence>
<sequence length="353" mass="37753">MQSAHAAAVAANGTSFSRTSDPLPHHARTRLHPANQHPTLRAWNSEPRVRAEHLVYPVFVTDVPDAIEPIASLPGIARYGVKTLVKHLAPLVAKGLQCVLLFGVPSAIPKDNAGSAALDAKTPVVLALQALSKTFPNLLLAVDVCLCAYTDHGHCGLLGQDGRLDNDASIAQLGRVAVHYAQAGAHIVAPSDMMDNRVHAIKDALRAASLPYVSVMAYSAKFASVFYGPFRDAAKSAPGKGDRKCYQLPPGSRKLARRAIMRDVAEGADMIMVKPGYPYLDVVRDAAELAPDLPIAIYQVSGEYAMLYHGAAAGAYALEDAVFESLESGLRAGATILITYYTPQVLDWIQSRP</sequence>
<dbReference type="GO" id="GO:0005829">
    <property type="term" value="C:cytosol"/>
    <property type="evidence" value="ECO:0007669"/>
    <property type="project" value="TreeGrafter"/>
</dbReference>
<feature type="active site" description="Schiff-base intermediate with substrate" evidence="14">
    <location>
        <position position="274"/>
    </location>
</feature>
<comment type="subunit">
    <text evidence="4 17">Homooctamer.</text>
</comment>
<feature type="binding site" evidence="15">
    <location>
        <position position="340"/>
    </location>
    <ligand>
        <name>5-aminolevulinate</name>
        <dbReference type="ChEBI" id="CHEBI:356416"/>
        <label>2</label>
    </ligand>
</feature>
<comment type="pathway">
    <text evidence="2">Porphyrin-containing compound metabolism; protoporphyrin-IX biosynthesis; coproporphyrinogen-III from 5-aminolevulinate: step 1/4.</text>
</comment>
<dbReference type="Gene3D" id="3.20.20.70">
    <property type="entry name" value="Aldolase class I"/>
    <property type="match status" value="1"/>
</dbReference>
<feature type="binding site" evidence="16">
    <location>
        <position position="147"/>
    </location>
    <ligand>
        <name>Zn(2+)</name>
        <dbReference type="ChEBI" id="CHEBI:29105"/>
        <note>catalytic</note>
    </ligand>
</feature>
<evidence type="ECO:0000256" key="8">
    <source>
        <dbReference type="ARBA" id="ARBA00022833"/>
    </source>
</evidence>
<dbReference type="eggNOG" id="KOG2794">
    <property type="taxonomic scope" value="Eukaryota"/>
</dbReference>
<evidence type="ECO:0000256" key="15">
    <source>
        <dbReference type="PIRSR" id="PIRSR001415-2"/>
    </source>
</evidence>
<dbReference type="EMBL" id="GG745357">
    <property type="protein sequence ID" value="KNE68574.1"/>
    <property type="molecule type" value="Genomic_DNA"/>
</dbReference>
<evidence type="ECO:0000256" key="5">
    <source>
        <dbReference type="ARBA" id="ARBA00012053"/>
    </source>
</evidence>
<dbReference type="PRINTS" id="PR00144">
    <property type="entry name" value="DALDHYDRTASE"/>
</dbReference>
<dbReference type="Proteomes" id="UP000054350">
    <property type="component" value="Unassembled WGS sequence"/>
</dbReference>
<protein>
    <recommendedName>
        <fullName evidence="6 17">Delta-aminolevulinic acid dehydratase</fullName>
        <ecNumber evidence="5 17">4.2.1.24</ecNumber>
    </recommendedName>
</protein>
<evidence type="ECO:0000256" key="9">
    <source>
        <dbReference type="ARBA" id="ARBA00023133"/>
    </source>
</evidence>
<dbReference type="VEuPathDB" id="FungiDB:AMAG_12744"/>
<feature type="binding site" evidence="15">
    <location>
        <position position="301"/>
    </location>
    <ligand>
        <name>5-aminolevulinate</name>
        <dbReference type="ChEBI" id="CHEBI:356416"/>
        <label>2</label>
    </ligand>
</feature>
<evidence type="ECO:0000256" key="17">
    <source>
        <dbReference type="RuleBase" id="RU000515"/>
    </source>
</evidence>
<dbReference type="AlphaFoldDB" id="A0A0L0T1X3"/>
<keyword evidence="9" id="KW-0350">Heme biosynthesis</keyword>
<dbReference type="PROSITE" id="PS00169">
    <property type="entry name" value="D_ALA_DEHYDRATASE"/>
    <property type="match status" value="1"/>
</dbReference>
<dbReference type="InterPro" id="IPR030656">
    <property type="entry name" value="ALAD_AS"/>
</dbReference>
<dbReference type="InterPro" id="IPR001731">
    <property type="entry name" value="ALAD"/>
</dbReference>
<dbReference type="PIRSF" id="PIRSF001415">
    <property type="entry name" value="Porphbilin_synth"/>
    <property type="match status" value="1"/>
</dbReference>
<dbReference type="GO" id="GO:0004655">
    <property type="term" value="F:porphobilinogen synthase activity"/>
    <property type="evidence" value="ECO:0007669"/>
    <property type="project" value="UniProtKB-EC"/>
</dbReference>
<comment type="catalytic activity">
    <reaction evidence="13 17">
        <text>2 5-aminolevulinate = porphobilinogen + 2 H2O + H(+)</text>
        <dbReference type="Rhea" id="RHEA:24064"/>
        <dbReference type="ChEBI" id="CHEBI:15377"/>
        <dbReference type="ChEBI" id="CHEBI:15378"/>
        <dbReference type="ChEBI" id="CHEBI:58126"/>
        <dbReference type="ChEBI" id="CHEBI:356416"/>
        <dbReference type="EC" id="4.2.1.24"/>
    </reaction>
</comment>
<dbReference type="PANTHER" id="PTHR11458:SF0">
    <property type="entry name" value="DELTA-AMINOLEVULINIC ACID DEHYDRATASE"/>
    <property type="match status" value="1"/>
</dbReference>
<accession>A0A0L0T1X3</accession>
<proteinExistence type="inferred from homology"/>
<feature type="binding site" evidence="16">
    <location>
        <position position="145"/>
    </location>
    <ligand>
        <name>Zn(2+)</name>
        <dbReference type="ChEBI" id="CHEBI:29105"/>
        <note>catalytic</note>
    </ligand>
</feature>
<evidence type="ECO:0000256" key="12">
    <source>
        <dbReference type="ARBA" id="ARBA00025628"/>
    </source>
</evidence>
<dbReference type="PANTHER" id="PTHR11458">
    <property type="entry name" value="DELTA-AMINOLEVULINIC ACID DEHYDRATASE"/>
    <property type="match status" value="1"/>
</dbReference>
<dbReference type="OMA" id="YQMDYAN"/>
<evidence type="ECO:0000256" key="16">
    <source>
        <dbReference type="PIRSR" id="PIRSR001415-3"/>
    </source>
</evidence>
<dbReference type="EC" id="4.2.1.24" evidence="5 17"/>
<reference evidence="21" key="2">
    <citation type="submission" date="2009-11" db="EMBL/GenBank/DDBJ databases">
        <title>The Genome Sequence of Allomyces macrogynus strain ATCC 38327.</title>
        <authorList>
            <consortium name="The Broad Institute Genome Sequencing Platform"/>
            <person name="Russ C."/>
            <person name="Cuomo C."/>
            <person name="Shea T."/>
            <person name="Young S.K."/>
            <person name="Zeng Q."/>
            <person name="Koehrsen M."/>
            <person name="Haas B."/>
            <person name="Borodovsky M."/>
            <person name="Guigo R."/>
            <person name="Alvarado L."/>
            <person name="Berlin A."/>
            <person name="Borenstein D."/>
            <person name="Chen Z."/>
            <person name="Engels R."/>
            <person name="Freedman E."/>
            <person name="Gellesch M."/>
            <person name="Goldberg J."/>
            <person name="Griggs A."/>
            <person name="Gujja S."/>
            <person name="Heiman D."/>
            <person name="Hepburn T."/>
            <person name="Howarth C."/>
            <person name="Jen D."/>
            <person name="Larson L."/>
            <person name="Lewis B."/>
            <person name="Mehta T."/>
            <person name="Park D."/>
            <person name="Pearson M."/>
            <person name="Roberts A."/>
            <person name="Saif S."/>
            <person name="Shenoy N."/>
            <person name="Sisk P."/>
            <person name="Stolte C."/>
            <person name="Sykes S."/>
            <person name="Walk T."/>
            <person name="White J."/>
            <person name="Yandava C."/>
            <person name="Burger G."/>
            <person name="Gray M.W."/>
            <person name="Holland P.W.H."/>
            <person name="King N."/>
            <person name="Lang F.B.F."/>
            <person name="Roger A.J."/>
            <person name="Ruiz-Trillo I."/>
            <person name="Lander E."/>
            <person name="Nusbaum C."/>
        </authorList>
    </citation>
    <scope>NUCLEOTIDE SEQUENCE [LARGE SCALE GENOMIC DNA]</scope>
    <source>
        <strain evidence="21">ATCC 38327</strain>
    </source>
</reference>
<evidence type="ECO:0000256" key="3">
    <source>
        <dbReference type="ARBA" id="ARBA00008055"/>
    </source>
</evidence>
<evidence type="ECO:0000256" key="4">
    <source>
        <dbReference type="ARBA" id="ARBA00011823"/>
    </source>
</evidence>